<dbReference type="PANTHER" id="PTHR12147:SF56">
    <property type="entry name" value="AMINOPEPTIDASE YDR415C-RELATED"/>
    <property type="match status" value="1"/>
</dbReference>
<dbReference type="InterPro" id="IPR045175">
    <property type="entry name" value="M28_fam"/>
</dbReference>
<dbReference type="GO" id="GO:0004177">
    <property type="term" value="F:aminopeptidase activity"/>
    <property type="evidence" value="ECO:0007669"/>
    <property type="project" value="UniProtKB-KW"/>
</dbReference>
<dbReference type="AlphaFoldDB" id="A0A1V2LHB2"/>
<protein>
    <recommendedName>
        <fullName evidence="9">Peptide hydrolase</fullName>
        <ecNumber evidence="9">3.4.-.-</ecNumber>
    </recommendedName>
</protein>
<evidence type="ECO:0000256" key="7">
    <source>
        <dbReference type="ARBA" id="ARBA00022833"/>
    </source>
</evidence>
<evidence type="ECO:0000256" key="5">
    <source>
        <dbReference type="ARBA" id="ARBA00022729"/>
    </source>
</evidence>
<evidence type="ECO:0000313" key="12">
    <source>
        <dbReference type="EMBL" id="ONH71641.1"/>
    </source>
</evidence>
<dbReference type="InterPro" id="IPR007484">
    <property type="entry name" value="Peptidase_M28"/>
</dbReference>
<feature type="transmembrane region" description="Helical" evidence="10">
    <location>
        <begin position="424"/>
        <end position="443"/>
    </location>
</feature>
<keyword evidence="4 9" id="KW-0479">Metal-binding</keyword>
<comment type="similarity">
    <text evidence="8">Belongs to the peptidase M28 family. M28E subfamily.</text>
</comment>
<feature type="domain" description="Peptidase M28" evidence="11">
    <location>
        <begin position="132"/>
        <end position="328"/>
    </location>
</feature>
<keyword evidence="3 9" id="KW-0645">Protease</keyword>
<keyword evidence="5" id="KW-0732">Signal</keyword>
<evidence type="ECO:0000256" key="1">
    <source>
        <dbReference type="ARBA" id="ARBA00001947"/>
    </source>
</evidence>
<evidence type="ECO:0000256" key="8">
    <source>
        <dbReference type="ARBA" id="ARBA00043962"/>
    </source>
</evidence>
<dbReference type="PANTHER" id="PTHR12147">
    <property type="entry name" value="METALLOPEPTIDASE M28 FAMILY MEMBER"/>
    <property type="match status" value="1"/>
</dbReference>
<evidence type="ECO:0000313" key="13">
    <source>
        <dbReference type="Proteomes" id="UP000189274"/>
    </source>
</evidence>
<name>A0A1V2LHB2_PICKU</name>
<keyword evidence="6 9" id="KW-0378">Hydrolase</keyword>
<comment type="caution">
    <text evidence="12">The sequence shown here is derived from an EMBL/GenBank/DDBJ whole genome shotgun (WGS) entry which is preliminary data.</text>
</comment>
<dbReference type="VEuPathDB" id="FungiDB:C5L36_0D02340"/>
<dbReference type="Gene3D" id="3.40.630.10">
    <property type="entry name" value="Zn peptidases"/>
    <property type="match status" value="1"/>
</dbReference>
<comment type="cofactor">
    <cofactor evidence="1">
        <name>Zn(2+)</name>
        <dbReference type="ChEBI" id="CHEBI:29105"/>
    </cofactor>
</comment>
<keyword evidence="10" id="KW-0472">Membrane</keyword>
<gene>
    <name evidence="12" type="ORF">BOH78_4358</name>
</gene>
<evidence type="ECO:0000256" key="10">
    <source>
        <dbReference type="SAM" id="Phobius"/>
    </source>
</evidence>
<keyword evidence="10" id="KW-1133">Transmembrane helix</keyword>
<dbReference type="GO" id="GO:0008235">
    <property type="term" value="F:metalloexopeptidase activity"/>
    <property type="evidence" value="ECO:0007669"/>
    <property type="project" value="InterPro"/>
</dbReference>
<dbReference type="Proteomes" id="UP000189274">
    <property type="component" value="Unassembled WGS sequence"/>
</dbReference>
<accession>A0A1V2LHB2</accession>
<proteinExistence type="inferred from homology"/>
<keyword evidence="2 12" id="KW-0031">Aminopeptidase</keyword>
<evidence type="ECO:0000256" key="9">
    <source>
        <dbReference type="RuleBase" id="RU361240"/>
    </source>
</evidence>
<dbReference type="SUPFAM" id="SSF53187">
    <property type="entry name" value="Zn-dependent exopeptidases"/>
    <property type="match status" value="1"/>
</dbReference>
<dbReference type="EC" id="3.4.-.-" evidence="9"/>
<dbReference type="EMBL" id="MQVM01000031">
    <property type="protein sequence ID" value="ONH71641.1"/>
    <property type="molecule type" value="Genomic_DNA"/>
</dbReference>
<evidence type="ECO:0000259" key="11">
    <source>
        <dbReference type="Pfam" id="PF04389"/>
    </source>
</evidence>
<evidence type="ECO:0000256" key="6">
    <source>
        <dbReference type="ARBA" id="ARBA00022801"/>
    </source>
</evidence>
<sequence>MTQGKNIGLLVLLILLFVALLYTCEYSKLLSQIRVDTYAYPTSLHKDLLSNTLENIKTTALETDIDQLILDLPSDRYYNSDNGYKSSIYIEEYLKNLTNNIESKPVRELFRTALFHHEWKQPSVILRVGQFPQSIVLGCHVDSINFKSTHNAPGVDDNLSGVVVVLQTVKHLTKLLESGMNLKNTIEFHFYAAEEVGSAGSTEVFQNYRLEEREIVAMLQQDMTGFIQKSLDQGEDEHFGLIRDYQSPTLSSFIKLIIEEYCHIPVLETECGKVCSDHISALMYGYPSVYVLESKVELSNPYIHSIHDTVEKIDFNHMREHLRMTIAFVVELAITPIKRTEVVEKISFRYIDLIILMTVHHTRRFVYLVIVFAAIMCTLYIISDDMAKSTNNASSTPLGIDPVDEKYDEMLLNELRQSLMRQPITAPTMAVGFMGGVVLPLLITNAIAQRPANALSQGANGK</sequence>
<reference evidence="13" key="1">
    <citation type="journal article" date="2017" name="Genome Announc.">
        <title>Genome sequences of Cyberlindnera fabianii 65, Pichia kudriavzevii 129, and Saccharomyces cerevisiae 131 isolated from fermented masau fruits in Zimbabwe.</title>
        <authorList>
            <person name="van Rijswijck I.M.H."/>
            <person name="Derks M.F.L."/>
            <person name="Abee T."/>
            <person name="de Ridder D."/>
            <person name="Smid E.J."/>
        </authorList>
    </citation>
    <scope>NUCLEOTIDE SEQUENCE [LARGE SCALE GENOMIC DNA]</scope>
    <source>
        <strain evidence="13">129</strain>
    </source>
</reference>
<evidence type="ECO:0000256" key="3">
    <source>
        <dbReference type="ARBA" id="ARBA00022670"/>
    </source>
</evidence>
<keyword evidence="10" id="KW-0812">Transmembrane</keyword>
<dbReference type="GO" id="GO:0006508">
    <property type="term" value="P:proteolysis"/>
    <property type="evidence" value="ECO:0007669"/>
    <property type="project" value="UniProtKB-KW"/>
</dbReference>
<dbReference type="VEuPathDB" id="FungiDB:C5L36_0D02335"/>
<keyword evidence="7 9" id="KW-0862">Zinc</keyword>
<evidence type="ECO:0000256" key="2">
    <source>
        <dbReference type="ARBA" id="ARBA00022438"/>
    </source>
</evidence>
<organism evidence="12 13">
    <name type="scientific">Pichia kudriavzevii</name>
    <name type="common">Yeast</name>
    <name type="synonym">Issatchenkia orientalis</name>
    <dbReference type="NCBI Taxonomy" id="4909"/>
    <lineage>
        <taxon>Eukaryota</taxon>
        <taxon>Fungi</taxon>
        <taxon>Dikarya</taxon>
        <taxon>Ascomycota</taxon>
        <taxon>Saccharomycotina</taxon>
        <taxon>Pichiomycetes</taxon>
        <taxon>Pichiales</taxon>
        <taxon>Pichiaceae</taxon>
        <taxon>Pichia</taxon>
    </lineage>
</organism>
<dbReference type="Pfam" id="PF04389">
    <property type="entry name" value="Peptidase_M28"/>
    <property type="match status" value="1"/>
</dbReference>
<dbReference type="GO" id="GO:0046872">
    <property type="term" value="F:metal ion binding"/>
    <property type="evidence" value="ECO:0007669"/>
    <property type="project" value="UniProtKB-KW"/>
</dbReference>
<feature type="transmembrane region" description="Helical" evidence="10">
    <location>
        <begin position="365"/>
        <end position="382"/>
    </location>
</feature>
<evidence type="ECO:0000256" key="4">
    <source>
        <dbReference type="ARBA" id="ARBA00022723"/>
    </source>
</evidence>